<proteinExistence type="predicted"/>
<dbReference type="AlphaFoldDB" id="I5C5V5"/>
<comment type="caution">
    <text evidence="1">The sequence shown here is derived from an EMBL/GenBank/DDBJ whole genome shotgun (WGS) entry which is preliminary data.</text>
</comment>
<reference evidence="1 2" key="1">
    <citation type="submission" date="2012-05" db="EMBL/GenBank/DDBJ databases">
        <title>Genome sequence of Nitritalea halalkaliphila LW7.</title>
        <authorList>
            <person name="Jangir P.K."/>
            <person name="Singh A."/>
            <person name="Shivaji S."/>
            <person name="Sharma R."/>
        </authorList>
    </citation>
    <scope>NUCLEOTIDE SEQUENCE [LARGE SCALE GENOMIC DNA]</scope>
    <source>
        <strain evidence="1 2">LW7</strain>
    </source>
</reference>
<keyword evidence="2" id="KW-1185">Reference proteome</keyword>
<gene>
    <name evidence="1" type="ORF">A3SI_08004</name>
</gene>
<sequence length="94" mass="11016">MSFDIAMLEKALRPFGLRRLVNPRIDTMYLAARLEEGPFFDVHTAKKGTIPWMLSARAMGCPPRIATRREAMHWRRLDCCSSFCSWLKRREFVP</sequence>
<organism evidence="1 2">
    <name type="scientific">Nitritalea halalkaliphila LW7</name>
    <dbReference type="NCBI Taxonomy" id="1189621"/>
    <lineage>
        <taxon>Bacteria</taxon>
        <taxon>Pseudomonadati</taxon>
        <taxon>Bacteroidota</taxon>
        <taxon>Cytophagia</taxon>
        <taxon>Cytophagales</taxon>
        <taxon>Cyclobacteriaceae</taxon>
        <taxon>Nitritalea</taxon>
    </lineage>
</organism>
<dbReference type="EMBL" id="AJYA01000016">
    <property type="protein sequence ID" value="EIM77207.1"/>
    <property type="molecule type" value="Genomic_DNA"/>
</dbReference>
<dbReference type="STRING" id="1189621.A3SI_08004"/>
<dbReference type="Proteomes" id="UP000005551">
    <property type="component" value="Unassembled WGS sequence"/>
</dbReference>
<name>I5C5V5_9BACT</name>
<evidence type="ECO:0000313" key="2">
    <source>
        <dbReference type="Proteomes" id="UP000005551"/>
    </source>
</evidence>
<accession>I5C5V5</accession>
<evidence type="ECO:0000313" key="1">
    <source>
        <dbReference type="EMBL" id="EIM77207.1"/>
    </source>
</evidence>
<protein>
    <submittedName>
        <fullName evidence="1">Uncharacterized protein</fullName>
    </submittedName>
</protein>